<protein>
    <submittedName>
        <fullName evidence="3">Type II toxin-antitoxin system ParD family antitoxin</fullName>
    </submittedName>
</protein>
<dbReference type="Proteomes" id="UP000441389">
    <property type="component" value="Unassembled WGS sequence"/>
</dbReference>
<accession>A0A6I4J1M1</accession>
<evidence type="ECO:0000313" key="3">
    <source>
        <dbReference type="EMBL" id="MVO78196.1"/>
    </source>
</evidence>
<gene>
    <name evidence="3" type="ORF">GON01_09645</name>
</gene>
<evidence type="ECO:0000313" key="4">
    <source>
        <dbReference type="Proteomes" id="UP000441389"/>
    </source>
</evidence>
<dbReference type="InterPro" id="IPR010985">
    <property type="entry name" value="Ribbon_hlx_hlx"/>
</dbReference>
<comment type="caution">
    <text evidence="3">The sequence shown here is derived from an EMBL/GenBank/DDBJ whole genome shotgun (WGS) entry which is preliminary data.</text>
</comment>
<dbReference type="InterPro" id="IPR022789">
    <property type="entry name" value="ParD"/>
</dbReference>
<dbReference type="EMBL" id="WQMS01000013">
    <property type="protein sequence ID" value="MVO78196.1"/>
    <property type="molecule type" value="Genomic_DNA"/>
</dbReference>
<dbReference type="Pfam" id="PF03693">
    <property type="entry name" value="ParD_antitoxin"/>
    <property type="match status" value="1"/>
</dbReference>
<keyword evidence="2" id="KW-1277">Toxin-antitoxin system</keyword>
<reference evidence="3 4" key="1">
    <citation type="submission" date="2019-12" db="EMBL/GenBank/DDBJ databases">
        <authorList>
            <person name="Huq M.A."/>
        </authorList>
    </citation>
    <scope>NUCLEOTIDE SEQUENCE [LARGE SCALE GENOMIC DNA]</scope>
    <source>
        <strain evidence="3 4">MAH-20</strain>
    </source>
</reference>
<dbReference type="CDD" id="cd22231">
    <property type="entry name" value="RHH_NikR_HicB-like"/>
    <property type="match status" value="1"/>
</dbReference>
<proteinExistence type="inferred from homology"/>
<evidence type="ECO:0000256" key="1">
    <source>
        <dbReference type="ARBA" id="ARBA00008580"/>
    </source>
</evidence>
<dbReference type="InterPro" id="IPR038296">
    <property type="entry name" value="ParD_sf"/>
</dbReference>
<dbReference type="SUPFAM" id="SSF47598">
    <property type="entry name" value="Ribbon-helix-helix"/>
    <property type="match status" value="1"/>
</dbReference>
<sequence>MRATRQLSITLPQEMAVAVRQRVESGDYASDSEVVREGLRALAERERAVEHWLRTDVVSAYEKLRADPSRARTIAQVREKLRHTREAIEQE</sequence>
<dbReference type="PANTHER" id="PTHR36582:SF2">
    <property type="entry name" value="ANTITOXIN PARD"/>
    <property type="match status" value="1"/>
</dbReference>
<evidence type="ECO:0000256" key="2">
    <source>
        <dbReference type="ARBA" id="ARBA00022649"/>
    </source>
</evidence>
<dbReference type="AlphaFoldDB" id="A0A6I4J1M1"/>
<dbReference type="NCBIfam" id="TIGR02606">
    <property type="entry name" value="antidote_CC2985"/>
    <property type="match status" value="1"/>
</dbReference>
<name>A0A6I4J1M1_9SPHN</name>
<dbReference type="Gene3D" id="6.10.10.120">
    <property type="entry name" value="Antitoxin ParD1-like"/>
    <property type="match status" value="1"/>
</dbReference>
<dbReference type="GO" id="GO:0006355">
    <property type="term" value="P:regulation of DNA-templated transcription"/>
    <property type="evidence" value="ECO:0007669"/>
    <property type="project" value="InterPro"/>
</dbReference>
<keyword evidence="4" id="KW-1185">Reference proteome</keyword>
<comment type="similarity">
    <text evidence="1">Belongs to the ParD antitoxin family.</text>
</comment>
<dbReference type="PANTHER" id="PTHR36582">
    <property type="entry name" value="ANTITOXIN PARD"/>
    <property type="match status" value="1"/>
</dbReference>
<dbReference type="RefSeq" id="WP_157027174.1">
    <property type="nucleotide sequence ID" value="NZ_WQMS01000013.1"/>
</dbReference>
<organism evidence="3 4">
    <name type="scientific">Sphingomonas horti</name>
    <dbReference type="NCBI Taxonomy" id="2682842"/>
    <lineage>
        <taxon>Bacteria</taxon>
        <taxon>Pseudomonadati</taxon>
        <taxon>Pseudomonadota</taxon>
        <taxon>Alphaproteobacteria</taxon>
        <taxon>Sphingomonadales</taxon>
        <taxon>Sphingomonadaceae</taxon>
        <taxon>Sphingomonas</taxon>
    </lineage>
</organism>